<dbReference type="EMBL" id="BAABBF010000005">
    <property type="protein sequence ID" value="GAA3716002.1"/>
    <property type="molecule type" value="Genomic_DNA"/>
</dbReference>
<feature type="chain" id="PRO_5045869789" description="Lipoprotein" evidence="1">
    <location>
        <begin position="27"/>
        <end position="204"/>
    </location>
</feature>
<evidence type="ECO:0008006" key="4">
    <source>
        <dbReference type="Google" id="ProtNLM"/>
    </source>
</evidence>
<dbReference type="RefSeq" id="WP_344693792.1">
    <property type="nucleotide sequence ID" value="NZ_BAABBF010000005.1"/>
</dbReference>
<comment type="caution">
    <text evidence="2">The sequence shown here is derived from an EMBL/GenBank/DDBJ whole genome shotgun (WGS) entry which is preliminary data.</text>
</comment>
<accession>A0ABP7EB15</accession>
<reference evidence="3" key="1">
    <citation type="journal article" date="2019" name="Int. J. Syst. Evol. Microbiol.">
        <title>The Global Catalogue of Microorganisms (GCM) 10K type strain sequencing project: providing services to taxonomists for standard genome sequencing and annotation.</title>
        <authorList>
            <consortium name="The Broad Institute Genomics Platform"/>
            <consortium name="The Broad Institute Genome Sequencing Center for Infectious Disease"/>
            <person name="Wu L."/>
            <person name="Ma J."/>
        </authorList>
    </citation>
    <scope>NUCLEOTIDE SEQUENCE [LARGE SCALE GENOMIC DNA]</scope>
    <source>
        <strain evidence="3">JCM 17498</strain>
    </source>
</reference>
<keyword evidence="3" id="KW-1185">Reference proteome</keyword>
<dbReference type="PROSITE" id="PS51257">
    <property type="entry name" value="PROKAR_LIPOPROTEIN"/>
    <property type="match status" value="1"/>
</dbReference>
<evidence type="ECO:0000256" key="1">
    <source>
        <dbReference type="SAM" id="SignalP"/>
    </source>
</evidence>
<sequence length="204" mass="20866">MISYNSRRVMTCGVILALALSGCRAANETPEAANGDTTAAPTPRAVPTAAPAAVITPAGPEMLSTVGLYDGTPLTQVAARQGTFAIEKIDDLDTLTLNGKPTRFKTAQADVPEPVAANSSISLVGVFELPQESVAWVIIIGGSACVGTHVLVGARSGLALPGQNIPGCDDRGTMRRVDDHITFEAGGSSGTYEDGSISVSSKPV</sequence>
<dbReference type="Proteomes" id="UP001500523">
    <property type="component" value="Unassembled WGS sequence"/>
</dbReference>
<name>A0ABP7EB15_9SPHN</name>
<proteinExistence type="predicted"/>
<keyword evidence="1" id="KW-0732">Signal</keyword>
<evidence type="ECO:0000313" key="3">
    <source>
        <dbReference type="Proteomes" id="UP001500523"/>
    </source>
</evidence>
<protein>
    <recommendedName>
        <fullName evidence="4">Lipoprotein</fullName>
    </recommendedName>
</protein>
<gene>
    <name evidence="2" type="ORF">GCM10022268_25700</name>
</gene>
<evidence type="ECO:0000313" key="2">
    <source>
        <dbReference type="EMBL" id="GAA3716002.1"/>
    </source>
</evidence>
<feature type="signal peptide" evidence="1">
    <location>
        <begin position="1"/>
        <end position="26"/>
    </location>
</feature>
<organism evidence="2 3">
    <name type="scientific">Sphingomonas cynarae</name>
    <dbReference type="NCBI Taxonomy" id="930197"/>
    <lineage>
        <taxon>Bacteria</taxon>
        <taxon>Pseudomonadati</taxon>
        <taxon>Pseudomonadota</taxon>
        <taxon>Alphaproteobacteria</taxon>
        <taxon>Sphingomonadales</taxon>
        <taxon>Sphingomonadaceae</taxon>
        <taxon>Sphingomonas</taxon>
    </lineage>
</organism>